<dbReference type="InterPro" id="IPR010982">
    <property type="entry name" value="Lambda_DNA-bd_dom_sf"/>
</dbReference>
<dbReference type="PROSITE" id="PS50943">
    <property type="entry name" value="HTH_CROC1"/>
    <property type="match status" value="1"/>
</dbReference>
<evidence type="ECO:0000313" key="2">
    <source>
        <dbReference type="EMBL" id="MEE7491133.1"/>
    </source>
</evidence>
<dbReference type="Proteomes" id="UP001355206">
    <property type="component" value="Unassembled WGS sequence"/>
</dbReference>
<name>A0ABU7TND8_9HYPH</name>
<accession>A0ABU7TND8</accession>
<feature type="domain" description="HTH cro/C1-type" evidence="1">
    <location>
        <begin position="50"/>
        <end position="104"/>
    </location>
</feature>
<dbReference type="Pfam" id="PF13560">
    <property type="entry name" value="HTH_31"/>
    <property type="match status" value="1"/>
</dbReference>
<keyword evidence="3" id="KW-1185">Reference proteome</keyword>
<dbReference type="Gene3D" id="1.10.260.40">
    <property type="entry name" value="lambda repressor-like DNA-binding domains"/>
    <property type="match status" value="1"/>
</dbReference>
<dbReference type="EMBL" id="MLCA01000006">
    <property type="protein sequence ID" value="MEE7491133.1"/>
    <property type="molecule type" value="Genomic_DNA"/>
</dbReference>
<dbReference type="SUPFAM" id="SSF47413">
    <property type="entry name" value="lambda repressor-like DNA-binding domains"/>
    <property type="match status" value="1"/>
</dbReference>
<sequence>MRPARTSDAAFLRIDRRPPSRPRFAATGPRPRGIPSTVELSERQTVAGIIREARLRAGLPQAEIAHLLGASQTALSGWERGDEPVPFARRAQLAGLYGFDLSLIAGLDAESVALNDDERSLLTAFRHMPAADRRALLELARP</sequence>
<reference evidence="2 3" key="1">
    <citation type="journal article" date="2012" name="Genet. Mol. Biol.">
        <title>Analysis of 16S rRNA and mxaF genes revealing insights into Methylobacterium niche-specific plant association.</title>
        <authorList>
            <person name="Dourado M.N."/>
            <person name="Andreote F.D."/>
            <person name="Dini-Andreote F."/>
            <person name="Conti R."/>
            <person name="Araujo J.M."/>
            <person name="Araujo W.L."/>
        </authorList>
    </citation>
    <scope>NUCLEOTIDE SEQUENCE [LARGE SCALE GENOMIC DNA]</scope>
    <source>
        <strain evidence="2 3">TC3-10</strain>
    </source>
</reference>
<evidence type="ECO:0000259" key="1">
    <source>
        <dbReference type="PROSITE" id="PS50943"/>
    </source>
</evidence>
<proteinExistence type="predicted"/>
<dbReference type="CDD" id="cd00093">
    <property type="entry name" value="HTH_XRE"/>
    <property type="match status" value="1"/>
</dbReference>
<dbReference type="InterPro" id="IPR001387">
    <property type="entry name" value="Cro/C1-type_HTH"/>
</dbReference>
<dbReference type="SMART" id="SM00530">
    <property type="entry name" value="HTH_XRE"/>
    <property type="match status" value="1"/>
</dbReference>
<comment type="caution">
    <text evidence="2">The sequence shown here is derived from an EMBL/GenBank/DDBJ whole genome shotgun (WGS) entry which is preliminary data.</text>
</comment>
<protein>
    <recommendedName>
        <fullName evidence="1">HTH cro/C1-type domain-containing protein</fullName>
    </recommendedName>
</protein>
<evidence type="ECO:0000313" key="3">
    <source>
        <dbReference type="Proteomes" id="UP001355206"/>
    </source>
</evidence>
<organism evidence="2 3">
    <name type="scientific">Methylobacterium oryzae</name>
    <dbReference type="NCBI Taxonomy" id="334852"/>
    <lineage>
        <taxon>Bacteria</taxon>
        <taxon>Pseudomonadati</taxon>
        <taxon>Pseudomonadota</taxon>
        <taxon>Alphaproteobacteria</taxon>
        <taxon>Hyphomicrobiales</taxon>
        <taxon>Methylobacteriaceae</taxon>
        <taxon>Methylobacterium</taxon>
    </lineage>
</organism>
<gene>
    <name evidence="2" type="ORF">MOTC310_11930</name>
</gene>